<dbReference type="InterPro" id="IPR035168">
    <property type="entry name" value="DUF5317"/>
</dbReference>
<gene>
    <name evidence="3" type="ORF">Ate02nite_44590</name>
</gene>
<evidence type="ECO:0008006" key="5">
    <source>
        <dbReference type="Google" id="ProtNLM"/>
    </source>
</evidence>
<reference evidence="3" key="1">
    <citation type="submission" date="2021-01" db="EMBL/GenBank/DDBJ databases">
        <title>Whole genome shotgun sequence of Actinoplanes tereljensis NBRC 105297.</title>
        <authorList>
            <person name="Komaki H."/>
            <person name="Tamura T."/>
        </authorList>
    </citation>
    <scope>NUCLEOTIDE SEQUENCE</scope>
    <source>
        <strain evidence="3">NBRC 105297</strain>
    </source>
</reference>
<evidence type="ECO:0000256" key="2">
    <source>
        <dbReference type="SAM" id="Phobius"/>
    </source>
</evidence>
<evidence type="ECO:0000313" key="4">
    <source>
        <dbReference type="Proteomes" id="UP000623608"/>
    </source>
</evidence>
<keyword evidence="2" id="KW-1133">Transmembrane helix</keyword>
<dbReference type="Pfam" id="PF17248">
    <property type="entry name" value="DUF5317"/>
    <property type="match status" value="1"/>
</dbReference>
<dbReference type="EMBL" id="BOMY01000031">
    <property type="protein sequence ID" value="GIF21729.1"/>
    <property type="molecule type" value="Genomic_DNA"/>
</dbReference>
<keyword evidence="4" id="KW-1185">Reference proteome</keyword>
<feature type="transmembrane region" description="Helical" evidence="2">
    <location>
        <begin position="48"/>
        <end position="68"/>
    </location>
</feature>
<evidence type="ECO:0000256" key="1">
    <source>
        <dbReference type="SAM" id="MobiDB-lite"/>
    </source>
</evidence>
<keyword evidence="2" id="KW-0472">Membrane</keyword>
<accession>A0A919NMT9</accession>
<dbReference type="AlphaFoldDB" id="A0A919NMT9"/>
<organism evidence="3 4">
    <name type="scientific">Paractinoplanes tereljensis</name>
    <dbReference type="NCBI Taxonomy" id="571912"/>
    <lineage>
        <taxon>Bacteria</taxon>
        <taxon>Bacillati</taxon>
        <taxon>Actinomycetota</taxon>
        <taxon>Actinomycetes</taxon>
        <taxon>Micromonosporales</taxon>
        <taxon>Micromonosporaceae</taxon>
        <taxon>Paractinoplanes</taxon>
    </lineage>
</organism>
<name>A0A919NMT9_9ACTN</name>
<dbReference type="Proteomes" id="UP000623608">
    <property type="component" value="Unassembled WGS sequence"/>
</dbReference>
<keyword evidence="2" id="KW-0812">Transmembrane</keyword>
<feature type="region of interest" description="Disordered" evidence="1">
    <location>
        <begin position="177"/>
        <end position="202"/>
    </location>
</feature>
<protein>
    <recommendedName>
        <fullName evidence="5">DUF5317 domain-containing protein</fullName>
    </recommendedName>
</protein>
<evidence type="ECO:0000313" key="3">
    <source>
        <dbReference type="EMBL" id="GIF21729.1"/>
    </source>
</evidence>
<comment type="caution">
    <text evidence="3">The sequence shown here is derived from an EMBL/GenBank/DDBJ whole genome shotgun (WGS) entry which is preliminary data.</text>
</comment>
<feature type="transmembrane region" description="Helical" evidence="2">
    <location>
        <begin position="139"/>
        <end position="159"/>
    </location>
</feature>
<proteinExistence type="predicted"/>
<sequence length="202" mass="20778">MAAPPLAGVALGYLSGGRLGGLRTIEVKALWLVWLAAAAQFAQYRVPILHGPVTLVVVFGAVLAWLAVNLPRRPVALRVAGLLIVLGALLNGLPIALNGRMPYDAGAATGETPKNVAANEQTRAAILGDTIPLAPLHALISPGDILIGGGACAFVLLAMRRPERRPHDAVPAPAVPGALHPGHPGAAALHDRRSARAGRLIP</sequence>
<feature type="compositionally biased region" description="Low complexity" evidence="1">
    <location>
        <begin position="177"/>
        <end position="188"/>
    </location>
</feature>
<feature type="transmembrane region" description="Helical" evidence="2">
    <location>
        <begin position="75"/>
        <end position="97"/>
    </location>
</feature>